<comment type="subcellular location">
    <subcellularLocation>
        <location evidence="1">Cell inner membrane</location>
        <topology evidence="1">Multi-pass membrane protein</topology>
    </subcellularLocation>
</comment>
<dbReference type="PANTHER" id="PTHR35011:SF2">
    <property type="entry name" value="2,3-DIKETO-L-GULONATE TRAP TRANSPORTER SMALL PERMEASE PROTEIN YIAM"/>
    <property type="match status" value="1"/>
</dbReference>
<feature type="domain" description="Tripartite ATP-independent periplasmic transporters DctQ component" evidence="10">
    <location>
        <begin position="26"/>
        <end position="150"/>
    </location>
</feature>
<evidence type="ECO:0000256" key="1">
    <source>
        <dbReference type="ARBA" id="ARBA00004429"/>
    </source>
</evidence>
<evidence type="ECO:0000256" key="8">
    <source>
        <dbReference type="ARBA" id="ARBA00038436"/>
    </source>
</evidence>
<dbReference type="GO" id="GO:0015740">
    <property type="term" value="P:C4-dicarboxylate transport"/>
    <property type="evidence" value="ECO:0007669"/>
    <property type="project" value="TreeGrafter"/>
</dbReference>
<evidence type="ECO:0000313" key="11">
    <source>
        <dbReference type="EMBL" id="QNH54885.1"/>
    </source>
</evidence>
<dbReference type="GO" id="GO:0022857">
    <property type="term" value="F:transmembrane transporter activity"/>
    <property type="evidence" value="ECO:0007669"/>
    <property type="project" value="TreeGrafter"/>
</dbReference>
<keyword evidence="5 9" id="KW-0812">Transmembrane</keyword>
<dbReference type="PANTHER" id="PTHR35011">
    <property type="entry name" value="2,3-DIKETO-L-GULONATE TRAP TRANSPORTER SMALL PERMEASE PROTEIN YIAM"/>
    <property type="match status" value="1"/>
</dbReference>
<keyword evidence="7 9" id="KW-0472">Membrane</keyword>
<evidence type="ECO:0000256" key="3">
    <source>
        <dbReference type="ARBA" id="ARBA00022475"/>
    </source>
</evidence>
<name>A0A7G7VL92_9FIRM</name>
<proteinExistence type="inferred from homology"/>
<keyword evidence="3" id="KW-1003">Cell membrane</keyword>
<evidence type="ECO:0000256" key="5">
    <source>
        <dbReference type="ARBA" id="ARBA00022692"/>
    </source>
</evidence>
<protein>
    <submittedName>
        <fullName evidence="11">TRAP transporter small permease</fullName>
    </submittedName>
</protein>
<evidence type="ECO:0000256" key="7">
    <source>
        <dbReference type="ARBA" id="ARBA00023136"/>
    </source>
</evidence>
<sequence>MEAKDKELGILENLDYVIAGIALSVLVLVTFVGVFTRYFLKMPFAWGEEFQLACFVWITFLGVGAAFRSGSHVAIELLVERMPERVARYVELGGYAVSMIIFTFFLYYGTQIVLSMVAMGRTTNILGIPYAAIYIVVPIGCLLMMYNYTRIILKKGKEAH</sequence>
<evidence type="ECO:0000256" key="6">
    <source>
        <dbReference type="ARBA" id="ARBA00022989"/>
    </source>
</evidence>
<keyword evidence="4" id="KW-0997">Cell inner membrane</keyword>
<keyword evidence="12" id="KW-1185">Reference proteome</keyword>
<reference evidence="11 12" key="1">
    <citation type="submission" date="2020-07" db="EMBL/GenBank/DDBJ databases">
        <title>Complete genome and description of Selenomonas timonensis sp. nov., a new bacterium isolated from a gingivitis subject.</title>
        <authorList>
            <person name="Antezack A."/>
        </authorList>
    </citation>
    <scope>NUCLEOTIDE SEQUENCE [LARGE SCALE GENOMIC DNA]</scope>
    <source>
        <strain evidence="11 12">Marseille-Q3039</strain>
    </source>
</reference>
<dbReference type="EMBL" id="CP060204">
    <property type="protein sequence ID" value="QNH54885.1"/>
    <property type="molecule type" value="Genomic_DNA"/>
</dbReference>
<dbReference type="InterPro" id="IPR007387">
    <property type="entry name" value="TRAP_DctQ"/>
</dbReference>
<dbReference type="GO" id="GO:0005886">
    <property type="term" value="C:plasma membrane"/>
    <property type="evidence" value="ECO:0007669"/>
    <property type="project" value="UniProtKB-SubCell"/>
</dbReference>
<dbReference type="Pfam" id="PF04290">
    <property type="entry name" value="DctQ"/>
    <property type="match status" value="1"/>
</dbReference>
<evidence type="ECO:0000256" key="9">
    <source>
        <dbReference type="SAM" id="Phobius"/>
    </source>
</evidence>
<keyword evidence="2" id="KW-0813">Transport</keyword>
<comment type="similarity">
    <text evidence="8">Belongs to the TRAP transporter small permease family.</text>
</comment>
<evidence type="ECO:0000259" key="10">
    <source>
        <dbReference type="Pfam" id="PF04290"/>
    </source>
</evidence>
<dbReference type="AlphaFoldDB" id="A0A7G7VL92"/>
<keyword evidence="6 9" id="KW-1133">Transmembrane helix</keyword>
<feature type="transmembrane region" description="Helical" evidence="9">
    <location>
        <begin position="128"/>
        <end position="148"/>
    </location>
</feature>
<evidence type="ECO:0000313" key="12">
    <source>
        <dbReference type="Proteomes" id="UP000515480"/>
    </source>
</evidence>
<dbReference type="KEGG" id="stim:H1B31_02720"/>
<feature type="transmembrane region" description="Helical" evidence="9">
    <location>
        <begin position="50"/>
        <end position="68"/>
    </location>
</feature>
<evidence type="ECO:0000256" key="2">
    <source>
        <dbReference type="ARBA" id="ARBA00022448"/>
    </source>
</evidence>
<organism evidence="11 12">
    <name type="scientific">Selenomonas timonae</name>
    <dbReference type="NCBI Taxonomy" id="2754044"/>
    <lineage>
        <taxon>Bacteria</taxon>
        <taxon>Bacillati</taxon>
        <taxon>Bacillota</taxon>
        <taxon>Negativicutes</taxon>
        <taxon>Selenomonadales</taxon>
        <taxon>Selenomonadaceae</taxon>
        <taxon>Selenomonas</taxon>
    </lineage>
</organism>
<evidence type="ECO:0000256" key="4">
    <source>
        <dbReference type="ARBA" id="ARBA00022519"/>
    </source>
</evidence>
<accession>A0A7G7VL92</accession>
<dbReference type="InterPro" id="IPR055348">
    <property type="entry name" value="DctQ"/>
</dbReference>
<feature type="transmembrane region" description="Helical" evidence="9">
    <location>
        <begin position="16"/>
        <end position="38"/>
    </location>
</feature>
<gene>
    <name evidence="11" type="ORF">H1B31_02720</name>
</gene>
<dbReference type="Proteomes" id="UP000515480">
    <property type="component" value="Chromosome"/>
</dbReference>
<dbReference type="RefSeq" id="WP_185980809.1">
    <property type="nucleotide sequence ID" value="NZ_CP060204.1"/>
</dbReference>
<feature type="transmembrane region" description="Helical" evidence="9">
    <location>
        <begin position="89"/>
        <end position="108"/>
    </location>
</feature>